<dbReference type="AlphaFoldDB" id="A0A317MRE1"/>
<gene>
    <name evidence="2" type="ORF">C7443_111127</name>
</gene>
<dbReference type="SUPFAM" id="SSF51735">
    <property type="entry name" value="NAD(P)-binding Rossmann-fold domains"/>
    <property type="match status" value="1"/>
</dbReference>
<accession>A0A317MRE1</accession>
<evidence type="ECO:0000259" key="1">
    <source>
        <dbReference type="Pfam" id="PF01370"/>
    </source>
</evidence>
<evidence type="ECO:0000313" key="3">
    <source>
        <dbReference type="Proteomes" id="UP000246569"/>
    </source>
</evidence>
<dbReference type="Pfam" id="PF01370">
    <property type="entry name" value="Epimerase"/>
    <property type="match status" value="1"/>
</dbReference>
<dbReference type="PANTHER" id="PTHR12126">
    <property type="entry name" value="NADH-UBIQUINONE OXIDOREDUCTASE 39 KDA SUBUNIT-RELATED"/>
    <property type="match status" value="1"/>
</dbReference>
<dbReference type="EMBL" id="QGTJ01000011">
    <property type="protein sequence ID" value="PWV59355.1"/>
    <property type="molecule type" value="Genomic_DNA"/>
</dbReference>
<feature type="domain" description="NAD-dependent epimerase/dehydratase" evidence="1">
    <location>
        <begin position="21"/>
        <end position="228"/>
    </location>
</feature>
<proteinExistence type="predicted"/>
<dbReference type="PANTHER" id="PTHR12126:SF11">
    <property type="entry name" value="NADH DEHYDROGENASE [UBIQUINONE] 1 ALPHA SUBCOMPLEX SUBUNIT 9, MITOCHONDRIAL"/>
    <property type="match status" value="1"/>
</dbReference>
<name>A0A317MRE1_9GAMM</name>
<dbReference type="Proteomes" id="UP000246569">
    <property type="component" value="Unassembled WGS sequence"/>
</dbReference>
<dbReference type="Gene3D" id="3.40.50.720">
    <property type="entry name" value="NAD(P)-binding Rossmann-like Domain"/>
    <property type="match status" value="1"/>
</dbReference>
<sequence length="327" mass="37028">MTAISIESEPVREIMDKHDKIVVLGAAGLVGQNLIVELKAQGYDNLVAIDKHEYNLGMLAKLHPDVVTVLADLAEPGAWREHLRGAVRVMQLQAQITGKDPQLFVRNNIESTKLVLDAIHEFAVPFLVHISSSVVNSVADDDYTNTKKEQERLVVDSGVPCCVLRPTLMFGWFDPKHLGWLSRFMEKVPVFPIPGHGRYMRQPLYNRDFCKIIVRCMEKMPTGAVYDIVGDQRIDYVDIIHTIKRVKGLKTPIVHIPYTLFYWLLKGYSLFSAKPPFTADQLKALTAGDDFTGVDTEREFDVRQTPFEAAIRESYCDPRYAGIVLQR</sequence>
<dbReference type="GO" id="GO:0044877">
    <property type="term" value="F:protein-containing complex binding"/>
    <property type="evidence" value="ECO:0007669"/>
    <property type="project" value="TreeGrafter"/>
</dbReference>
<evidence type="ECO:0000313" key="2">
    <source>
        <dbReference type="EMBL" id="PWV59355.1"/>
    </source>
</evidence>
<comment type="caution">
    <text evidence="2">The sequence shown here is derived from an EMBL/GenBank/DDBJ whole genome shotgun (WGS) entry which is preliminary data.</text>
</comment>
<keyword evidence="3" id="KW-1185">Reference proteome</keyword>
<dbReference type="InterPro" id="IPR001509">
    <property type="entry name" value="Epimerase_deHydtase"/>
</dbReference>
<organism evidence="2 3">
    <name type="scientific">Plasticicumulans acidivorans</name>
    <dbReference type="NCBI Taxonomy" id="886464"/>
    <lineage>
        <taxon>Bacteria</taxon>
        <taxon>Pseudomonadati</taxon>
        <taxon>Pseudomonadota</taxon>
        <taxon>Gammaproteobacteria</taxon>
        <taxon>Candidatus Competibacteraceae</taxon>
        <taxon>Plasticicumulans</taxon>
    </lineage>
</organism>
<protein>
    <submittedName>
        <fullName evidence="2">Nucleoside-diphosphate-sugar epimerase</fullName>
    </submittedName>
</protein>
<reference evidence="2 3" key="1">
    <citation type="submission" date="2018-05" db="EMBL/GenBank/DDBJ databases">
        <title>Genomic Encyclopedia of Type Strains, Phase IV (KMG-IV): sequencing the most valuable type-strain genomes for metagenomic binning, comparative biology and taxonomic classification.</title>
        <authorList>
            <person name="Goeker M."/>
        </authorList>
    </citation>
    <scope>NUCLEOTIDE SEQUENCE [LARGE SCALE GENOMIC DNA]</scope>
    <source>
        <strain evidence="2 3">DSM 23606</strain>
    </source>
</reference>
<dbReference type="InterPro" id="IPR051207">
    <property type="entry name" value="ComplexI_NDUFA9_subunit"/>
</dbReference>
<dbReference type="InterPro" id="IPR036291">
    <property type="entry name" value="NAD(P)-bd_dom_sf"/>
</dbReference>